<organism evidence="6 7">
    <name type="scientific">Nocardioides lentus</name>
    <dbReference type="NCBI Taxonomy" id="338077"/>
    <lineage>
        <taxon>Bacteria</taxon>
        <taxon>Bacillati</taxon>
        <taxon>Actinomycetota</taxon>
        <taxon>Actinomycetes</taxon>
        <taxon>Propionibacteriales</taxon>
        <taxon>Nocardioidaceae</taxon>
        <taxon>Nocardioides</taxon>
    </lineage>
</organism>
<evidence type="ECO:0000259" key="5">
    <source>
        <dbReference type="PROSITE" id="PS50977"/>
    </source>
</evidence>
<dbReference type="PANTHER" id="PTHR30055:SF238">
    <property type="entry name" value="MYCOFACTOCIN BIOSYNTHESIS TRANSCRIPTIONAL REGULATOR MFTR-RELATED"/>
    <property type="match status" value="1"/>
</dbReference>
<protein>
    <submittedName>
        <fullName evidence="6">TetR/AcrR family transcriptional regulator</fullName>
    </submittedName>
</protein>
<dbReference type="Pfam" id="PF00440">
    <property type="entry name" value="TetR_N"/>
    <property type="match status" value="1"/>
</dbReference>
<accession>A0ABN2NWP2</accession>
<keyword evidence="3" id="KW-0804">Transcription</keyword>
<dbReference type="Gene3D" id="1.10.10.60">
    <property type="entry name" value="Homeodomain-like"/>
    <property type="match status" value="1"/>
</dbReference>
<dbReference type="EMBL" id="BAAAMY010000001">
    <property type="protein sequence ID" value="GAA1905550.1"/>
    <property type="molecule type" value="Genomic_DNA"/>
</dbReference>
<comment type="caution">
    <text evidence="6">The sequence shown here is derived from an EMBL/GenBank/DDBJ whole genome shotgun (WGS) entry which is preliminary data.</text>
</comment>
<keyword evidence="1" id="KW-0805">Transcription regulation</keyword>
<dbReference type="InterPro" id="IPR050109">
    <property type="entry name" value="HTH-type_TetR-like_transc_reg"/>
</dbReference>
<keyword evidence="2 4" id="KW-0238">DNA-binding</keyword>
<dbReference type="PROSITE" id="PS50977">
    <property type="entry name" value="HTH_TETR_2"/>
    <property type="match status" value="1"/>
</dbReference>
<feature type="domain" description="HTH tetR-type" evidence="5">
    <location>
        <begin position="19"/>
        <end position="79"/>
    </location>
</feature>
<name>A0ABN2NWP2_9ACTN</name>
<proteinExistence type="predicted"/>
<evidence type="ECO:0000313" key="6">
    <source>
        <dbReference type="EMBL" id="GAA1905550.1"/>
    </source>
</evidence>
<evidence type="ECO:0000313" key="7">
    <source>
        <dbReference type="Proteomes" id="UP001501612"/>
    </source>
</evidence>
<evidence type="ECO:0000256" key="3">
    <source>
        <dbReference type="ARBA" id="ARBA00023163"/>
    </source>
</evidence>
<dbReference type="PANTHER" id="PTHR30055">
    <property type="entry name" value="HTH-TYPE TRANSCRIPTIONAL REGULATOR RUTR"/>
    <property type="match status" value="1"/>
</dbReference>
<dbReference type="InterPro" id="IPR009057">
    <property type="entry name" value="Homeodomain-like_sf"/>
</dbReference>
<sequence length="206" mass="22316">MHSVTESATAVDARERRRARVSHQITVQAQRLTDAHGVDGFTMDDLARAAGVSRRTLFNYFDSKVDAILGRKPDLPEDALATFRAGGPTGDLVTDMAGLAEMLISSQTLTREEALLSRRVLEVERLLEASHARMAEWTDEFVALVAEREGTGEDDPRARIAVAVFIALLDISLDRFVAGPADADFATTYAEILTTTRALMAPAAGA</sequence>
<gene>
    <name evidence="6" type="ORF">GCM10009737_02960</name>
</gene>
<reference evidence="6 7" key="1">
    <citation type="journal article" date="2019" name="Int. J. Syst. Evol. Microbiol.">
        <title>The Global Catalogue of Microorganisms (GCM) 10K type strain sequencing project: providing services to taxonomists for standard genome sequencing and annotation.</title>
        <authorList>
            <consortium name="The Broad Institute Genomics Platform"/>
            <consortium name="The Broad Institute Genome Sequencing Center for Infectious Disease"/>
            <person name="Wu L."/>
            <person name="Ma J."/>
        </authorList>
    </citation>
    <scope>NUCLEOTIDE SEQUENCE [LARGE SCALE GENOMIC DNA]</scope>
    <source>
        <strain evidence="6 7">JCM 14046</strain>
    </source>
</reference>
<evidence type="ECO:0000256" key="1">
    <source>
        <dbReference type="ARBA" id="ARBA00023015"/>
    </source>
</evidence>
<keyword evidence="7" id="KW-1185">Reference proteome</keyword>
<dbReference type="InterPro" id="IPR001647">
    <property type="entry name" value="HTH_TetR"/>
</dbReference>
<evidence type="ECO:0000256" key="4">
    <source>
        <dbReference type="PROSITE-ProRule" id="PRU00335"/>
    </source>
</evidence>
<dbReference type="Gene3D" id="1.10.357.10">
    <property type="entry name" value="Tetracycline Repressor, domain 2"/>
    <property type="match status" value="1"/>
</dbReference>
<dbReference type="SUPFAM" id="SSF46689">
    <property type="entry name" value="Homeodomain-like"/>
    <property type="match status" value="1"/>
</dbReference>
<dbReference type="Proteomes" id="UP001501612">
    <property type="component" value="Unassembled WGS sequence"/>
</dbReference>
<feature type="DNA-binding region" description="H-T-H motif" evidence="4">
    <location>
        <begin position="42"/>
        <end position="61"/>
    </location>
</feature>
<evidence type="ECO:0000256" key="2">
    <source>
        <dbReference type="ARBA" id="ARBA00023125"/>
    </source>
</evidence>